<feature type="transmembrane region" description="Helical" evidence="3">
    <location>
        <begin position="120"/>
        <end position="141"/>
    </location>
</feature>
<dbReference type="Gene3D" id="1.20.120.1220">
    <property type="match status" value="1"/>
</dbReference>
<feature type="transmembrane region" description="Helical" evidence="3">
    <location>
        <begin position="200"/>
        <end position="217"/>
    </location>
</feature>
<proteinExistence type="inferred from homology"/>
<comment type="caution">
    <text evidence="5">The sequence shown here is derived from an EMBL/GenBank/DDBJ whole genome shotgun (WGS) entry which is preliminary data.</text>
</comment>
<protein>
    <recommendedName>
        <fullName evidence="4">Prepilin type IV endopeptidase peptidase domain-containing protein</fullName>
    </recommendedName>
</protein>
<evidence type="ECO:0000256" key="2">
    <source>
        <dbReference type="RuleBase" id="RU003793"/>
    </source>
</evidence>
<keyword evidence="6" id="KW-1185">Reference proteome</keyword>
<name>A0ABN0Y8L6_9CAUL</name>
<dbReference type="InterPro" id="IPR050882">
    <property type="entry name" value="Prepilin_peptidase/N-MTase"/>
</dbReference>
<dbReference type="Pfam" id="PF01478">
    <property type="entry name" value="Peptidase_A24"/>
    <property type="match status" value="1"/>
</dbReference>
<feature type="transmembrane region" description="Helical" evidence="3">
    <location>
        <begin position="162"/>
        <end position="188"/>
    </location>
</feature>
<gene>
    <name evidence="5" type="ORF">GCM10009093_12400</name>
</gene>
<dbReference type="PANTHER" id="PTHR30487">
    <property type="entry name" value="TYPE 4 PREPILIN-LIKE PROTEINS LEADER PEPTIDE-PROCESSING ENZYME"/>
    <property type="match status" value="1"/>
</dbReference>
<reference evidence="5 6" key="1">
    <citation type="journal article" date="2019" name="Int. J. Syst. Evol. Microbiol.">
        <title>The Global Catalogue of Microorganisms (GCM) 10K type strain sequencing project: providing services to taxonomists for standard genome sequencing and annotation.</title>
        <authorList>
            <consortium name="The Broad Institute Genomics Platform"/>
            <consortium name="The Broad Institute Genome Sequencing Center for Infectious Disease"/>
            <person name="Wu L."/>
            <person name="Ma J."/>
        </authorList>
    </citation>
    <scope>NUCLEOTIDE SEQUENCE [LARGE SCALE GENOMIC DNA]</scope>
    <source>
        <strain evidence="5 6">JCM 13476</strain>
    </source>
</reference>
<dbReference type="Proteomes" id="UP001500791">
    <property type="component" value="Unassembled WGS sequence"/>
</dbReference>
<evidence type="ECO:0000256" key="3">
    <source>
        <dbReference type="SAM" id="Phobius"/>
    </source>
</evidence>
<dbReference type="InterPro" id="IPR000045">
    <property type="entry name" value="Prepilin_IV_endopep_pep"/>
</dbReference>
<feature type="transmembrane region" description="Helical" evidence="3">
    <location>
        <begin position="6"/>
        <end position="29"/>
    </location>
</feature>
<evidence type="ECO:0000259" key="4">
    <source>
        <dbReference type="Pfam" id="PF01478"/>
    </source>
</evidence>
<keyword evidence="3" id="KW-1133">Transmembrane helix</keyword>
<feature type="transmembrane region" description="Helical" evidence="3">
    <location>
        <begin position="41"/>
        <end position="61"/>
    </location>
</feature>
<evidence type="ECO:0000313" key="5">
    <source>
        <dbReference type="EMBL" id="GAA0387127.1"/>
    </source>
</evidence>
<dbReference type="RefSeq" id="WP_167178665.1">
    <property type="nucleotide sequence ID" value="NZ_BAAAEJ010000005.1"/>
</dbReference>
<dbReference type="PANTHER" id="PTHR30487:SF0">
    <property type="entry name" value="PREPILIN LEADER PEPTIDASE_N-METHYLTRANSFERASE-RELATED"/>
    <property type="match status" value="1"/>
</dbReference>
<sequence length="218" mass="22970">MSPELATGIALTLSGLAAGWLAAYVSHHLPPLALGPRPRRYLIMPVAGALIGMVSAVWAQWQGLPSPWTAVFTALLGWQLLVLAVVDAENFWLPDVLTVPLGISGIIAATVLPYPLGQGWMMALLSALFGFSALWLLAFLYRKLRGRSGLGGGDPILFGMGAAWVGAMDLSIVLLVASLSGLAVVIGLKLAGRNLDMHSKIPFGTYLAIGFAVAWLVV</sequence>
<organism evidence="5 6">
    <name type="scientific">Brevundimonas terrae</name>
    <dbReference type="NCBI Taxonomy" id="363631"/>
    <lineage>
        <taxon>Bacteria</taxon>
        <taxon>Pseudomonadati</taxon>
        <taxon>Pseudomonadota</taxon>
        <taxon>Alphaproteobacteria</taxon>
        <taxon>Caulobacterales</taxon>
        <taxon>Caulobacteraceae</taxon>
        <taxon>Brevundimonas</taxon>
    </lineage>
</organism>
<evidence type="ECO:0000256" key="1">
    <source>
        <dbReference type="ARBA" id="ARBA00005801"/>
    </source>
</evidence>
<evidence type="ECO:0000313" key="6">
    <source>
        <dbReference type="Proteomes" id="UP001500791"/>
    </source>
</evidence>
<dbReference type="PRINTS" id="PR00864">
    <property type="entry name" value="PREPILNPTASE"/>
</dbReference>
<dbReference type="InterPro" id="IPR014032">
    <property type="entry name" value="Peptidase_A24A_bac"/>
</dbReference>
<dbReference type="EMBL" id="BAAAEJ010000005">
    <property type="protein sequence ID" value="GAA0387127.1"/>
    <property type="molecule type" value="Genomic_DNA"/>
</dbReference>
<feature type="transmembrane region" description="Helical" evidence="3">
    <location>
        <begin position="93"/>
        <end position="114"/>
    </location>
</feature>
<comment type="similarity">
    <text evidence="1 2">Belongs to the peptidase A24 family.</text>
</comment>
<keyword evidence="3" id="KW-0812">Transmembrane</keyword>
<feature type="domain" description="Prepilin type IV endopeptidase peptidase" evidence="4">
    <location>
        <begin position="75"/>
        <end position="186"/>
    </location>
</feature>
<feature type="transmembrane region" description="Helical" evidence="3">
    <location>
        <begin position="67"/>
        <end position="86"/>
    </location>
</feature>
<accession>A0ABN0Y8L6</accession>
<keyword evidence="3" id="KW-0472">Membrane</keyword>